<dbReference type="EMBL" id="GG750140">
    <property type="protein sequence ID" value="KMW69488.1"/>
    <property type="molecule type" value="Genomic_DNA"/>
</dbReference>
<protein>
    <recommendedName>
        <fullName evidence="3">F-box domain-containing protein</fullName>
    </recommendedName>
</protein>
<organism evidence="2">
    <name type="scientific">Ajellomyces dermatitidis (strain ATCC 18188 / CBS 674.68)</name>
    <name type="common">Blastomyces dermatitidis</name>
    <dbReference type="NCBI Taxonomy" id="653446"/>
    <lineage>
        <taxon>Eukaryota</taxon>
        <taxon>Fungi</taxon>
        <taxon>Dikarya</taxon>
        <taxon>Ascomycota</taxon>
        <taxon>Pezizomycotina</taxon>
        <taxon>Eurotiomycetes</taxon>
        <taxon>Eurotiomycetidae</taxon>
        <taxon>Onygenales</taxon>
        <taxon>Ajellomycetaceae</taxon>
        <taxon>Blastomyces</taxon>
    </lineage>
</organism>
<evidence type="ECO:0000313" key="2">
    <source>
        <dbReference type="EMBL" id="KMW69488.1"/>
    </source>
</evidence>
<dbReference type="Proteomes" id="UP000007802">
    <property type="component" value="Unassembled WGS sequence"/>
</dbReference>
<gene>
    <name evidence="2" type="ORF">BDDG_13629</name>
</gene>
<name>A0A0J9ET76_AJEDA</name>
<sequence>MPIATDSNVSKIHLTRCNIPLELLVPILTPPKALRELRYSAGALVCSSKSSDCIDPAIMGCHLQVHRCTLRILDIGLAQCVRCSTNSGLTVDDTTPASSGPASANPMASREPAMEGVETRRPFRVASSIGSLNRFIALTNLSIGVNSLLGPDSNEVMFADYWEENYSEAEE</sequence>
<reference evidence="2" key="1">
    <citation type="submission" date="2010-03" db="EMBL/GenBank/DDBJ databases">
        <title>Annotation of Blastomyces dermatitidis strain ATCC 18188.</title>
        <authorList>
            <consortium name="The Broad Institute Genome Sequencing Platform"/>
            <consortium name="Broad Institute Genome Sequencing Center for Infectious Disease."/>
            <person name="Cuomo C."/>
            <person name="Klein B."/>
            <person name="Sullivan T."/>
            <person name="Heitman J."/>
            <person name="Young S."/>
            <person name="Zeng Q."/>
            <person name="Gargeya S."/>
            <person name="Alvarado L."/>
            <person name="Berlin A.M."/>
            <person name="Chapman S.B."/>
            <person name="Chen Z."/>
            <person name="Freedman E."/>
            <person name="Gellesch M."/>
            <person name="Goldberg J."/>
            <person name="Griggs A."/>
            <person name="Gujja S."/>
            <person name="Heilman E."/>
            <person name="Heiman D."/>
            <person name="Howarth C."/>
            <person name="Mehta T."/>
            <person name="Neiman D."/>
            <person name="Pearson M."/>
            <person name="Roberts A."/>
            <person name="Saif S."/>
            <person name="Shea T."/>
            <person name="Shenoy N."/>
            <person name="Sisk P."/>
            <person name="Stolte C."/>
            <person name="Sykes S."/>
            <person name="White J."/>
            <person name="Yandava C."/>
            <person name="Haas B."/>
            <person name="Nusbaum C."/>
            <person name="Birren B."/>
        </authorList>
    </citation>
    <scope>NUCLEOTIDE SEQUENCE</scope>
    <source>
        <strain evidence="2">ATCC 18188</strain>
    </source>
</reference>
<proteinExistence type="predicted"/>
<feature type="region of interest" description="Disordered" evidence="1">
    <location>
        <begin position="91"/>
        <end position="119"/>
    </location>
</feature>
<feature type="compositionally biased region" description="Polar residues" evidence="1">
    <location>
        <begin position="91"/>
        <end position="102"/>
    </location>
</feature>
<evidence type="ECO:0000256" key="1">
    <source>
        <dbReference type="SAM" id="MobiDB-lite"/>
    </source>
</evidence>
<evidence type="ECO:0008006" key="3">
    <source>
        <dbReference type="Google" id="ProtNLM"/>
    </source>
</evidence>
<accession>A0A0J9ET76</accession>
<dbReference type="AlphaFoldDB" id="A0A0J9ET76"/>
<dbReference type="OrthoDB" id="4188687at2759"/>